<dbReference type="FunFam" id="3.90.640.10:FF:000047">
    <property type="entry name" value="Actin, alpha skeletal muscle"/>
    <property type="match status" value="1"/>
</dbReference>
<comment type="similarity">
    <text evidence="1">Belongs to the actin family.</text>
</comment>
<sequence>MEVQNKAIIIDNGSGIMKAGFAGDDLPKVKFPTIIGRLRHEEIMIGVETQDLYIGNEAIKRKGFCTINYPIENGIVKNWDEMEKILNHILDSELKIKSEDHPFLLTEPPFNPKINREKTTQIMFETFDIPAFYVASQGFLSVYSSGKNIAMNIEIGDGICYTFPYYNGYTLRNGITRTNIGGRNLTDYLVRILTERDYFFESTGDKEIVKDIKEKLCYVSIDFDKEMEKSQDSSIEKNYDLPDGNILSIGNERFRIPEVLFKPNLIGKEKKGIHQMIYDSIFKCDLDLRNQLFENILLTGGSSLFPGIVERIKSEIAKLAPDSLNINIDAPSNREYSVWIGGSILASLSTFQNKWISKEEYEEFGPSITYQKCFY</sequence>
<evidence type="ECO:0000313" key="3">
    <source>
        <dbReference type="Proteomes" id="UP001149090"/>
    </source>
</evidence>
<dbReference type="FunFam" id="3.30.420.40:FF:000058">
    <property type="entry name" value="Putative actin-related protein 5"/>
    <property type="match status" value="1"/>
</dbReference>
<comment type="caution">
    <text evidence="2">The sequence shown here is derived from an EMBL/GenBank/DDBJ whole genome shotgun (WGS) entry which is preliminary data.</text>
</comment>
<dbReference type="InterPro" id="IPR020902">
    <property type="entry name" value="Actin/actin-like_CS"/>
</dbReference>
<evidence type="ECO:0000256" key="1">
    <source>
        <dbReference type="RuleBase" id="RU000487"/>
    </source>
</evidence>
<reference evidence="2" key="1">
    <citation type="submission" date="2022-10" db="EMBL/GenBank/DDBJ databases">
        <title>Novel sulphate-reducing endosymbionts in the free-living metamonad Anaeramoeba.</title>
        <authorList>
            <person name="Jerlstrom-Hultqvist J."/>
            <person name="Cepicka I."/>
            <person name="Gallot-Lavallee L."/>
            <person name="Salas-Leiva D."/>
            <person name="Curtis B.A."/>
            <person name="Zahonova K."/>
            <person name="Pipaliya S."/>
            <person name="Dacks J."/>
            <person name="Roger A.J."/>
        </authorList>
    </citation>
    <scope>NUCLEOTIDE SEQUENCE</scope>
    <source>
        <strain evidence="2">BMAN</strain>
    </source>
</reference>
<dbReference type="InterPro" id="IPR043129">
    <property type="entry name" value="ATPase_NBD"/>
</dbReference>
<accession>A0A9Q0LVU7</accession>
<name>A0A9Q0LVU7_ANAIG</name>
<proteinExistence type="inferred from homology"/>
<dbReference type="SUPFAM" id="SSF53067">
    <property type="entry name" value="Actin-like ATPase domain"/>
    <property type="match status" value="2"/>
</dbReference>
<dbReference type="InterPro" id="IPR004001">
    <property type="entry name" value="Actin_CS"/>
</dbReference>
<dbReference type="FunFam" id="3.30.420.40:FF:000002">
    <property type="entry name" value="Muscle actin"/>
    <property type="match status" value="1"/>
</dbReference>
<dbReference type="SMART" id="SM00268">
    <property type="entry name" value="ACTIN"/>
    <property type="match status" value="1"/>
</dbReference>
<dbReference type="PRINTS" id="PR00190">
    <property type="entry name" value="ACTIN"/>
</dbReference>
<dbReference type="InterPro" id="IPR004000">
    <property type="entry name" value="Actin"/>
</dbReference>
<dbReference type="Gene3D" id="3.90.640.10">
    <property type="entry name" value="Actin, Chain A, domain 4"/>
    <property type="match status" value="1"/>
</dbReference>
<dbReference type="AlphaFoldDB" id="A0A9Q0LVU7"/>
<evidence type="ECO:0000313" key="2">
    <source>
        <dbReference type="EMBL" id="KAJ5079489.1"/>
    </source>
</evidence>
<dbReference type="PROSITE" id="PS01132">
    <property type="entry name" value="ACTINS_ACT_LIKE"/>
    <property type="match status" value="1"/>
</dbReference>
<keyword evidence="3" id="KW-1185">Reference proteome</keyword>
<organism evidence="2 3">
    <name type="scientific">Anaeramoeba ignava</name>
    <name type="common">Anaerobic marine amoeba</name>
    <dbReference type="NCBI Taxonomy" id="1746090"/>
    <lineage>
        <taxon>Eukaryota</taxon>
        <taxon>Metamonada</taxon>
        <taxon>Anaeramoebidae</taxon>
        <taxon>Anaeramoeba</taxon>
    </lineage>
</organism>
<dbReference type="EMBL" id="JAPDFW010000032">
    <property type="protein sequence ID" value="KAJ5079489.1"/>
    <property type="molecule type" value="Genomic_DNA"/>
</dbReference>
<gene>
    <name evidence="2" type="ORF">M0811_14509</name>
</gene>
<dbReference type="Proteomes" id="UP001149090">
    <property type="component" value="Unassembled WGS sequence"/>
</dbReference>
<dbReference type="PROSITE" id="PS00432">
    <property type="entry name" value="ACTINS_2"/>
    <property type="match status" value="1"/>
</dbReference>
<dbReference type="PANTHER" id="PTHR11937">
    <property type="entry name" value="ACTIN"/>
    <property type="match status" value="1"/>
</dbReference>
<protein>
    <submittedName>
        <fullName evidence="2">Actin-7-related</fullName>
    </submittedName>
</protein>
<dbReference type="Pfam" id="PF00022">
    <property type="entry name" value="Actin"/>
    <property type="match status" value="1"/>
</dbReference>
<dbReference type="Gene3D" id="3.30.420.40">
    <property type="match status" value="2"/>
</dbReference>